<dbReference type="PANTHER" id="PTHR19920">
    <property type="entry name" value="WD40 PROTEIN CIAO1"/>
    <property type="match status" value="1"/>
</dbReference>
<reference evidence="2" key="1">
    <citation type="submission" date="2021-01" db="EMBL/GenBank/DDBJ databases">
        <authorList>
            <consortium name="Genoscope - CEA"/>
            <person name="William W."/>
        </authorList>
    </citation>
    <scope>NUCLEOTIDE SEQUENCE</scope>
</reference>
<sequence>MSDIVIQSDRKTFSYEILREYSIKQKEYCTALAIKKDNSLVLATADKAIKCFQFRQGQLKQFQYMNMFRKDITTLNLFENKSLFIIGSIDSSIRISSTNLISSSKYIQQLDGHSSWISNIIIHPIDQDVIISSSNDSSIRVWYNIQNWVCCQIIKEHKKEIKGLSINQQGNQLLSCSDDLQIFIMEPKNKKNYQFWQIIQKINIDQSGYRLCYINDNIFTFQQNSNNHLNIYSKDENDFYIKTGQLEVGGVGQSCDFLFPSIYYSNKQILINKNGCTINIIRYCNQINLNDENNCQFVLEQTIDYGDYSYGHIWGVIKYLTISIHLNNYYISFRFHYNIKLLLYFQFNCYFQS</sequence>
<dbReference type="PANTHER" id="PTHR19920:SF0">
    <property type="entry name" value="CYTOSOLIC IRON-SULFUR PROTEIN ASSEMBLY PROTEIN CIAO1-RELATED"/>
    <property type="match status" value="1"/>
</dbReference>
<evidence type="ECO:0000313" key="3">
    <source>
        <dbReference type="Proteomes" id="UP000689195"/>
    </source>
</evidence>
<dbReference type="InterPro" id="IPR001680">
    <property type="entry name" value="WD40_rpt"/>
</dbReference>
<protein>
    <submittedName>
        <fullName evidence="2">Uncharacterized protein</fullName>
    </submittedName>
</protein>
<keyword evidence="1" id="KW-0853">WD repeat</keyword>
<dbReference type="PROSITE" id="PS50294">
    <property type="entry name" value="WD_REPEATS_REGION"/>
    <property type="match status" value="1"/>
</dbReference>
<dbReference type="GO" id="GO:0097361">
    <property type="term" value="C:cytosolic [4Fe-4S] assembly targeting complex"/>
    <property type="evidence" value="ECO:0007669"/>
    <property type="project" value="TreeGrafter"/>
</dbReference>
<keyword evidence="3" id="KW-1185">Reference proteome</keyword>
<dbReference type="EMBL" id="CAJJDO010000156">
    <property type="protein sequence ID" value="CAD8209802.1"/>
    <property type="molecule type" value="Genomic_DNA"/>
</dbReference>
<accession>A0A8S1YD91</accession>
<comment type="caution">
    <text evidence="2">The sequence shown here is derived from an EMBL/GenBank/DDBJ whole genome shotgun (WGS) entry which is preliminary data.</text>
</comment>
<dbReference type="Pfam" id="PF00400">
    <property type="entry name" value="WD40"/>
    <property type="match status" value="2"/>
</dbReference>
<evidence type="ECO:0000256" key="1">
    <source>
        <dbReference type="PROSITE-ProRule" id="PRU00221"/>
    </source>
</evidence>
<dbReference type="Proteomes" id="UP000689195">
    <property type="component" value="Unassembled WGS sequence"/>
</dbReference>
<gene>
    <name evidence="2" type="ORF">PPENT_87.1.T1560045</name>
</gene>
<evidence type="ECO:0000313" key="2">
    <source>
        <dbReference type="EMBL" id="CAD8209802.1"/>
    </source>
</evidence>
<dbReference type="AlphaFoldDB" id="A0A8S1YD91"/>
<dbReference type="PROSITE" id="PS50082">
    <property type="entry name" value="WD_REPEATS_2"/>
    <property type="match status" value="1"/>
</dbReference>
<dbReference type="OrthoDB" id="308560at2759"/>
<proteinExistence type="predicted"/>
<organism evidence="2 3">
    <name type="scientific">Paramecium pentaurelia</name>
    <dbReference type="NCBI Taxonomy" id="43138"/>
    <lineage>
        <taxon>Eukaryota</taxon>
        <taxon>Sar</taxon>
        <taxon>Alveolata</taxon>
        <taxon>Ciliophora</taxon>
        <taxon>Intramacronucleata</taxon>
        <taxon>Oligohymenophorea</taxon>
        <taxon>Peniculida</taxon>
        <taxon>Parameciidae</taxon>
        <taxon>Paramecium</taxon>
    </lineage>
</organism>
<dbReference type="GO" id="GO:0016226">
    <property type="term" value="P:iron-sulfur cluster assembly"/>
    <property type="evidence" value="ECO:0007669"/>
    <property type="project" value="TreeGrafter"/>
</dbReference>
<dbReference type="SMART" id="SM00320">
    <property type="entry name" value="WD40"/>
    <property type="match status" value="4"/>
</dbReference>
<feature type="repeat" description="WD" evidence="1">
    <location>
        <begin position="110"/>
        <end position="142"/>
    </location>
</feature>
<name>A0A8S1YD91_9CILI</name>